<reference evidence="2 3" key="1">
    <citation type="journal article" date="2019" name="Sci. Rep.">
        <title>Orb-weaving spider Araneus ventricosus genome elucidates the spidroin gene catalogue.</title>
        <authorList>
            <person name="Kono N."/>
            <person name="Nakamura H."/>
            <person name="Ohtoshi R."/>
            <person name="Moran D.A.P."/>
            <person name="Shinohara A."/>
            <person name="Yoshida Y."/>
            <person name="Fujiwara M."/>
            <person name="Mori M."/>
            <person name="Tomita M."/>
            <person name="Arakawa K."/>
        </authorList>
    </citation>
    <scope>NUCLEOTIDE SEQUENCE [LARGE SCALE GENOMIC DNA]</scope>
</reference>
<feature type="signal peptide" evidence="1">
    <location>
        <begin position="1"/>
        <end position="21"/>
    </location>
</feature>
<evidence type="ECO:0000256" key="1">
    <source>
        <dbReference type="SAM" id="SignalP"/>
    </source>
</evidence>
<evidence type="ECO:0000313" key="2">
    <source>
        <dbReference type="EMBL" id="GBN21833.1"/>
    </source>
</evidence>
<dbReference type="Proteomes" id="UP000499080">
    <property type="component" value="Unassembled WGS sequence"/>
</dbReference>
<gene>
    <name evidence="2" type="ORF">AVEN_103763_1</name>
</gene>
<protein>
    <recommendedName>
        <fullName evidence="4">Secreted protein</fullName>
    </recommendedName>
</protein>
<dbReference type="AlphaFoldDB" id="A0A4Y2M5V5"/>
<name>A0A4Y2M5V5_ARAVE</name>
<accession>A0A4Y2M5V5</accession>
<organism evidence="2 3">
    <name type="scientific">Araneus ventricosus</name>
    <name type="common">Orbweaver spider</name>
    <name type="synonym">Epeira ventricosa</name>
    <dbReference type="NCBI Taxonomy" id="182803"/>
    <lineage>
        <taxon>Eukaryota</taxon>
        <taxon>Metazoa</taxon>
        <taxon>Ecdysozoa</taxon>
        <taxon>Arthropoda</taxon>
        <taxon>Chelicerata</taxon>
        <taxon>Arachnida</taxon>
        <taxon>Araneae</taxon>
        <taxon>Araneomorphae</taxon>
        <taxon>Entelegynae</taxon>
        <taxon>Araneoidea</taxon>
        <taxon>Araneidae</taxon>
        <taxon>Araneus</taxon>
    </lineage>
</organism>
<evidence type="ECO:0000313" key="3">
    <source>
        <dbReference type="Proteomes" id="UP000499080"/>
    </source>
</evidence>
<keyword evidence="3" id="KW-1185">Reference proteome</keyword>
<sequence length="90" mass="10434">MLFAFVSNFEHFAWLIEIALALSDCCSHSNWRRNLAPGHLLSTHDDWARIAHRYSHCSAFWHWRLYPGSRKANLSEKGPVQISGNQLKNI</sequence>
<keyword evidence="1" id="KW-0732">Signal</keyword>
<feature type="chain" id="PRO_5021434888" description="Secreted protein" evidence="1">
    <location>
        <begin position="22"/>
        <end position="90"/>
    </location>
</feature>
<comment type="caution">
    <text evidence="2">The sequence shown here is derived from an EMBL/GenBank/DDBJ whole genome shotgun (WGS) entry which is preliminary data.</text>
</comment>
<dbReference type="EMBL" id="BGPR01121571">
    <property type="protein sequence ID" value="GBN21833.1"/>
    <property type="molecule type" value="Genomic_DNA"/>
</dbReference>
<evidence type="ECO:0008006" key="4">
    <source>
        <dbReference type="Google" id="ProtNLM"/>
    </source>
</evidence>
<proteinExistence type="predicted"/>